<dbReference type="AlphaFoldDB" id="A0ABC8UYS7"/>
<dbReference type="Pfam" id="PF03004">
    <property type="entry name" value="Transposase_24"/>
    <property type="match status" value="1"/>
</dbReference>
<sequence>MEREKKKNNGKKLSHIQFFKIAYSKKDGRPINDVVPQALLQSDMDELVSQTSESSMQSSSAVDEVFTQVTGPERHGCVRAYGFGPSLRELFGHNKS</sequence>
<dbReference type="Proteomes" id="UP001642360">
    <property type="component" value="Unassembled WGS sequence"/>
</dbReference>
<dbReference type="InterPro" id="IPR004252">
    <property type="entry name" value="Probable_transposase_24"/>
</dbReference>
<comment type="caution">
    <text evidence="1">The sequence shown here is derived from an EMBL/GenBank/DDBJ whole genome shotgun (WGS) entry which is preliminary data.</text>
</comment>
<keyword evidence="2" id="KW-1185">Reference proteome</keyword>
<reference evidence="1 2" key="1">
    <citation type="submission" date="2024-02" db="EMBL/GenBank/DDBJ databases">
        <authorList>
            <person name="Vignale AGUSTIN F."/>
            <person name="Sosa J E."/>
            <person name="Modenutti C."/>
        </authorList>
    </citation>
    <scope>NUCLEOTIDE SEQUENCE [LARGE SCALE GENOMIC DNA]</scope>
</reference>
<dbReference type="EMBL" id="CAUOFW020009502">
    <property type="protein sequence ID" value="CAK9186246.1"/>
    <property type="molecule type" value="Genomic_DNA"/>
</dbReference>
<evidence type="ECO:0000313" key="2">
    <source>
        <dbReference type="Proteomes" id="UP001642360"/>
    </source>
</evidence>
<protein>
    <submittedName>
        <fullName evidence="1">Uncharacterized protein</fullName>
    </submittedName>
</protein>
<evidence type="ECO:0000313" key="1">
    <source>
        <dbReference type="EMBL" id="CAK9186246.1"/>
    </source>
</evidence>
<gene>
    <name evidence="1" type="ORF">ILEXP_LOCUS56725</name>
</gene>
<name>A0ABC8UYS7_9AQUA</name>
<proteinExistence type="predicted"/>
<organism evidence="1 2">
    <name type="scientific">Ilex paraguariensis</name>
    <name type="common">yerba mate</name>
    <dbReference type="NCBI Taxonomy" id="185542"/>
    <lineage>
        <taxon>Eukaryota</taxon>
        <taxon>Viridiplantae</taxon>
        <taxon>Streptophyta</taxon>
        <taxon>Embryophyta</taxon>
        <taxon>Tracheophyta</taxon>
        <taxon>Spermatophyta</taxon>
        <taxon>Magnoliopsida</taxon>
        <taxon>eudicotyledons</taxon>
        <taxon>Gunneridae</taxon>
        <taxon>Pentapetalae</taxon>
        <taxon>asterids</taxon>
        <taxon>campanulids</taxon>
        <taxon>Aquifoliales</taxon>
        <taxon>Aquifoliaceae</taxon>
        <taxon>Ilex</taxon>
    </lineage>
</organism>
<accession>A0ABC8UYS7</accession>